<gene>
    <name evidence="7" type="primary">PTPN20</name>
</gene>
<evidence type="ECO:0000259" key="4">
    <source>
        <dbReference type="PROSITE" id="PS50055"/>
    </source>
</evidence>
<dbReference type="SUPFAM" id="SSF52799">
    <property type="entry name" value="(Phosphotyrosine protein) phosphatases II"/>
    <property type="match status" value="1"/>
</dbReference>
<dbReference type="InterPro" id="IPR029021">
    <property type="entry name" value="Prot-tyrosine_phosphatase-like"/>
</dbReference>
<feature type="region of interest" description="Disordered" evidence="3">
    <location>
        <begin position="1"/>
        <end position="30"/>
    </location>
</feature>
<dbReference type="PROSITE" id="PS50055">
    <property type="entry name" value="TYR_PHOSPHATASE_PTP"/>
    <property type="match status" value="1"/>
</dbReference>
<dbReference type="PANTHER" id="PTHR46900:SF4">
    <property type="entry name" value="FERM AND PDZ DOMAIN CONTAINING 2"/>
    <property type="match status" value="1"/>
</dbReference>
<evidence type="ECO:0000259" key="5">
    <source>
        <dbReference type="PROSITE" id="PS50056"/>
    </source>
</evidence>
<keyword evidence="2" id="KW-0539">Nucleus</keyword>
<dbReference type="InterPro" id="IPR000242">
    <property type="entry name" value="PTP_cat"/>
</dbReference>
<dbReference type="RefSeq" id="XP_054839785.1">
    <property type="nucleotide sequence ID" value="XM_054983810.1"/>
</dbReference>
<reference evidence="7" key="1">
    <citation type="submission" date="2025-08" db="UniProtKB">
        <authorList>
            <consortium name="RefSeq"/>
        </authorList>
    </citation>
    <scope>IDENTIFICATION</scope>
    <source>
        <tissue evidence="7">Blood</tissue>
    </source>
</reference>
<dbReference type="KEGG" id="emc:129332593"/>
<evidence type="ECO:0000256" key="3">
    <source>
        <dbReference type="SAM" id="MobiDB-lite"/>
    </source>
</evidence>
<proteinExistence type="predicted"/>
<dbReference type="InterPro" id="IPR003595">
    <property type="entry name" value="Tyr_Pase_cat"/>
</dbReference>
<dbReference type="SMART" id="SM00404">
    <property type="entry name" value="PTPc_motif"/>
    <property type="match status" value="1"/>
</dbReference>
<organism evidence="6 7">
    <name type="scientific">Eublepharis macularius</name>
    <name type="common">Leopard gecko</name>
    <name type="synonym">Cyrtodactylus macularius</name>
    <dbReference type="NCBI Taxonomy" id="481883"/>
    <lineage>
        <taxon>Eukaryota</taxon>
        <taxon>Metazoa</taxon>
        <taxon>Chordata</taxon>
        <taxon>Craniata</taxon>
        <taxon>Vertebrata</taxon>
        <taxon>Euteleostomi</taxon>
        <taxon>Lepidosauria</taxon>
        <taxon>Squamata</taxon>
        <taxon>Bifurcata</taxon>
        <taxon>Gekkota</taxon>
        <taxon>Eublepharidae</taxon>
        <taxon>Eublepharinae</taxon>
        <taxon>Eublepharis</taxon>
    </lineage>
</organism>
<keyword evidence="6" id="KW-1185">Reference proteome</keyword>
<dbReference type="GO" id="GO:0004725">
    <property type="term" value="F:protein tyrosine phosphatase activity"/>
    <property type="evidence" value="ECO:0007669"/>
    <property type="project" value="InterPro"/>
</dbReference>
<dbReference type="CTD" id="26095"/>
<comment type="subcellular location">
    <subcellularLocation>
        <location evidence="1">Nucleus</location>
    </subcellularLocation>
</comment>
<evidence type="ECO:0000313" key="6">
    <source>
        <dbReference type="Proteomes" id="UP001190640"/>
    </source>
</evidence>
<sequence>MNNQESDCKNASPHGSGCFESPQKKHSNEKQIVESCLNEDEAIAKRLSAMPRGVTLVTEEELMQLAHIKPTHRKNGLQQHIGLLIQNLQKQIEHQEMLKEFVDLEHIKPTDDCLIGKAPENREKNRYRDILPYDETRVPIGETKGYINASYIHVLVDKEELFYISAQGPLPCTMNDFWQMVWENHSNVIAMITREMERGTSKCHRYWPEPPFTSLDLLRFHLRLDNYQILECFIIRIIEIMNKRTQEKRIVQHLQFTTWPDHGTPRSSENLVKFVRFMRKVHKTGPVIAHCSAGIGRSGVLLCVDILLTYIENDMPFDIKKIVRDMRHQRFGMIQTKEQYVFCYEIALAVLKNIQNMNPLLQ</sequence>
<dbReference type="InterPro" id="IPR052074">
    <property type="entry name" value="NonRcpt_TyrProt_Phosphatase"/>
</dbReference>
<evidence type="ECO:0000313" key="7">
    <source>
        <dbReference type="RefSeq" id="XP_054839785.1"/>
    </source>
</evidence>
<dbReference type="Gene3D" id="3.90.190.10">
    <property type="entry name" value="Protein tyrosine phosphatase superfamily"/>
    <property type="match status" value="1"/>
</dbReference>
<dbReference type="Pfam" id="PF00102">
    <property type="entry name" value="Y_phosphatase"/>
    <property type="match status" value="1"/>
</dbReference>
<evidence type="ECO:0000256" key="1">
    <source>
        <dbReference type="ARBA" id="ARBA00004123"/>
    </source>
</evidence>
<dbReference type="PRINTS" id="PR00700">
    <property type="entry name" value="PRTYPHPHTASE"/>
</dbReference>
<dbReference type="Proteomes" id="UP001190640">
    <property type="component" value="Chromosome 6"/>
</dbReference>
<evidence type="ECO:0000256" key="2">
    <source>
        <dbReference type="ARBA" id="ARBA00023242"/>
    </source>
</evidence>
<dbReference type="PROSITE" id="PS50056">
    <property type="entry name" value="TYR_PHOSPHATASE_2"/>
    <property type="match status" value="1"/>
</dbReference>
<dbReference type="GeneID" id="129332593"/>
<protein>
    <submittedName>
        <fullName evidence="7">Tyrosine-protein phosphatase non-receptor type 20</fullName>
    </submittedName>
</protein>
<dbReference type="AlphaFoldDB" id="A0AA97JJ35"/>
<dbReference type="InterPro" id="IPR000387">
    <property type="entry name" value="Tyr_Pase_dom"/>
</dbReference>
<feature type="domain" description="Tyrosine specific protein phosphatases" evidence="5">
    <location>
        <begin position="269"/>
        <end position="341"/>
    </location>
</feature>
<accession>A0AA97JJ35</accession>
<feature type="domain" description="Tyrosine-protein phosphatase" evidence="4">
    <location>
        <begin position="97"/>
        <end position="350"/>
    </location>
</feature>
<dbReference type="PANTHER" id="PTHR46900">
    <property type="entry name" value="TYROSINE-PROTEIN PHOSPHATASE NON-RECEPTOR TYPE 13"/>
    <property type="match status" value="1"/>
</dbReference>
<name>A0AA97JJ35_EUBMA</name>
<dbReference type="SMART" id="SM00194">
    <property type="entry name" value="PTPc"/>
    <property type="match status" value="1"/>
</dbReference>
<dbReference type="GO" id="GO:0005634">
    <property type="term" value="C:nucleus"/>
    <property type="evidence" value="ECO:0007669"/>
    <property type="project" value="UniProtKB-SubCell"/>
</dbReference>